<keyword evidence="5" id="KW-1185">Reference proteome</keyword>
<feature type="transmembrane region" description="Helical" evidence="1">
    <location>
        <begin position="64"/>
        <end position="84"/>
    </location>
</feature>
<feature type="domain" description="YqeB PH" evidence="3">
    <location>
        <begin position="9"/>
        <end position="158"/>
    </location>
</feature>
<keyword evidence="1" id="KW-0812">Transmembrane</keyword>
<dbReference type="Pfam" id="PF23493">
    <property type="entry name" value="CysS_C"/>
    <property type="match status" value="1"/>
</dbReference>
<dbReference type="Pfam" id="PF23494">
    <property type="entry name" value="bPH_10"/>
    <property type="match status" value="1"/>
</dbReference>
<dbReference type="Proteomes" id="UP000198318">
    <property type="component" value="Unassembled WGS sequence"/>
</dbReference>
<dbReference type="EMBL" id="FZOR01000045">
    <property type="protein sequence ID" value="SNT56448.1"/>
    <property type="molecule type" value="Genomic_DNA"/>
</dbReference>
<feature type="domain" description="Cysteinyl-tRNA ligase anticodon binding" evidence="2">
    <location>
        <begin position="175"/>
        <end position="226"/>
    </location>
</feature>
<evidence type="ECO:0000256" key="1">
    <source>
        <dbReference type="SAM" id="Phobius"/>
    </source>
</evidence>
<feature type="transmembrane region" description="Helical" evidence="1">
    <location>
        <begin position="21"/>
        <end position="44"/>
    </location>
</feature>
<keyword evidence="1" id="KW-1133">Transmembrane helix</keyword>
<evidence type="ECO:0000313" key="4">
    <source>
        <dbReference type="EMBL" id="SNT56448.1"/>
    </source>
</evidence>
<evidence type="ECO:0000259" key="2">
    <source>
        <dbReference type="Pfam" id="PF23493"/>
    </source>
</evidence>
<dbReference type="InterPro" id="IPR057798">
    <property type="entry name" value="PH_YqeB"/>
</dbReference>
<reference evidence="4 5" key="1">
    <citation type="submission" date="2017-06" db="EMBL/GenBank/DDBJ databases">
        <authorList>
            <person name="Kim H.J."/>
            <person name="Triplett B.A."/>
        </authorList>
    </citation>
    <scope>NUCLEOTIDE SEQUENCE [LARGE SCALE GENOMIC DNA]</scope>
    <source>
        <strain evidence="4 5">DSM 44715</strain>
    </source>
</reference>
<evidence type="ECO:0000313" key="5">
    <source>
        <dbReference type="Proteomes" id="UP000198318"/>
    </source>
</evidence>
<accession>A0A239NPY6</accession>
<keyword evidence="1" id="KW-0472">Membrane</keyword>
<dbReference type="AlphaFoldDB" id="A0A239NPY6"/>
<evidence type="ECO:0008006" key="6">
    <source>
        <dbReference type="Google" id="ProtNLM"/>
    </source>
</evidence>
<protein>
    <recommendedName>
        <fullName evidence="6">DUF308 domain-containing protein</fullName>
    </recommendedName>
</protein>
<evidence type="ECO:0000259" key="3">
    <source>
        <dbReference type="Pfam" id="PF23494"/>
    </source>
</evidence>
<dbReference type="RefSeq" id="WP_218826960.1">
    <property type="nucleotide sequence ID" value="NZ_FZOR01000045.1"/>
</dbReference>
<name>A0A239NPY6_9ACTN</name>
<sequence length="231" mass="25353">MGSHLDTSTTLARPAWAQGTLYVAAATLLAGAGWLLDLLAHWLVGLKWAPMRGPAELLTSIPEPWLSVGLVVLGALAGVVVIFVDALEQVSVTVSGERVVLKRTGYEQEIARERVGHVFQEKDRLVLLGPNGEELAREKCDLGVRRLAAAFTAHGYAWVDGDPYEDEFKLWVPKTPELPELANALLRARAEALKSSDSGDSVKELRRELARVGIVVRDKGKQQYWRGPGRR</sequence>
<organism evidence="4 5">
    <name type="scientific">Actinomadura meyerae</name>
    <dbReference type="NCBI Taxonomy" id="240840"/>
    <lineage>
        <taxon>Bacteria</taxon>
        <taxon>Bacillati</taxon>
        <taxon>Actinomycetota</taxon>
        <taxon>Actinomycetes</taxon>
        <taxon>Streptosporangiales</taxon>
        <taxon>Thermomonosporaceae</taxon>
        <taxon>Actinomadura</taxon>
    </lineage>
</organism>
<proteinExistence type="predicted"/>
<gene>
    <name evidence="4" type="ORF">SAMN05443665_104531</name>
</gene>
<dbReference type="InterPro" id="IPR056411">
    <property type="entry name" value="CysS_C"/>
</dbReference>